<accession>A0A1G4PFR3</accession>
<feature type="binding site" evidence="14">
    <location>
        <position position="69"/>
    </location>
    <ligand>
        <name>Fe cation</name>
        <dbReference type="ChEBI" id="CHEBI:24875"/>
    </ligand>
</feature>
<dbReference type="AlphaFoldDB" id="A0A1G4PFR3"/>
<keyword evidence="16" id="KW-1185">Reference proteome</keyword>
<sequence length="173" mass="19953">MGKIRFCKKNTNGAKKMKKITSFTIDHTKLKPGIYVSRKDTFENVIFTTIDIRIKSPNIEPIIENAAIHTIEHIGATLLRNNEVWAEKIVYFGPMGCRTGFYLIIFGNYESKDLVDLISWLFSEIINFSEPIPGASHKECGNYKEHNLDMAKYESSKYLQILNNIKEENLKYP</sequence>
<dbReference type="GO" id="GO:0005506">
    <property type="term" value="F:iron ion binding"/>
    <property type="evidence" value="ECO:0007669"/>
    <property type="project" value="InterPro"/>
</dbReference>
<comment type="similarity">
    <text evidence="2 14">Belongs to the LuxS family.</text>
</comment>
<keyword evidence="7 14" id="KW-0479">Metal-binding</keyword>
<evidence type="ECO:0000256" key="5">
    <source>
        <dbReference type="ARBA" id="ARBA00015130"/>
    </source>
</evidence>
<reference evidence="16" key="1">
    <citation type="submission" date="2016-10" db="EMBL/GenBank/DDBJ databases">
        <authorList>
            <person name="Varghese N."/>
            <person name="Submissions S."/>
        </authorList>
    </citation>
    <scope>NUCLEOTIDE SEQUENCE [LARGE SCALE GENOMIC DNA]</scope>
    <source>
        <strain evidence="16">ATCC 51557</strain>
    </source>
</reference>
<evidence type="ECO:0000256" key="8">
    <source>
        <dbReference type="ARBA" id="ARBA00022929"/>
    </source>
</evidence>
<dbReference type="GO" id="GO:0043768">
    <property type="term" value="F:S-ribosylhomocysteine lyase activity"/>
    <property type="evidence" value="ECO:0007669"/>
    <property type="project" value="UniProtKB-UniRule"/>
</dbReference>
<dbReference type="PIRSF" id="PIRSF006160">
    <property type="entry name" value="AI2"/>
    <property type="match status" value="1"/>
</dbReference>
<dbReference type="Gene3D" id="3.30.1360.80">
    <property type="entry name" value="S-ribosylhomocysteinase (LuxS)"/>
    <property type="match status" value="1"/>
</dbReference>
<evidence type="ECO:0000256" key="6">
    <source>
        <dbReference type="ARBA" id="ARBA00022654"/>
    </source>
</evidence>
<evidence type="ECO:0000256" key="3">
    <source>
        <dbReference type="ARBA" id="ARBA00011738"/>
    </source>
</evidence>
<evidence type="ECO:0000256" key="4">
    <source>
        <dbReference type="ARBA" id="ARBA00012240"/>
    </source>
</evidence>
<dbReference type="EC" id="4.4.1.21" evidence="4 14"/>
<dbReference type="InterPro" id="IPR037005">
    <property type="entry name" value="LuxS_sf"/>
</dbReference>
<evidence type="ECO:0000256" key="9">
    <source>
        <dbReference type="ARBA" id="ARBA00023004"/>
    </source>
</evidence>
<proteinExistence type="inferred from homology"/>
<organism evidence="15 16">
    <name type="scientific">Borreliella japonica</name>
    <name type="common">Borrelia japonica</name>
    <dbReference type="NCBI Taxonomy" id="34095"/>
    <lineage>
        <taxon>Bacteria</taxon>
        <taxon>Pseudomonadati</taxon>
        <taxon>Spirochaetota</taxon>
        <taxon>Spirochaetia</taxon>
        <taxon>Spirochaetales</taxon>
        <taxon>Borreliaceae</taxon>
        <taxon>Borreliella</taxon>
    </lineage>
</organism>
<evidence type="ECO:0000256" key="12">
    <source>
        <dbReference type="ARBA" id="ARBA00030600"/>
    </source>
</evidence>
<feature type="binding site" evidence="14">
    <location>
        <position position="140"/>
    </location>
    <ligand>
        <name>Fe cation</name>
        <dbReference type="ChEBI" id="CHEBI:24875"/>
    </ligand>
</feature>
<keyword evidence="8 14" id="KW-0071">Autoinducer synthesis</keyword>
<evidence type="ECO:0000256" key="11">
    <source>
        <dbReference type="ARBA" id="ARBA00024654"/>
    </source>
</evidence>
<dbReference type="PANTHER" id="PTHR35799">
    <property type="entry name" value="S-RIBOSYLHOMOCYSTEINE LYASE"/>
    <property type="match status" value="1"/>
</dbReference>
<keyword evidence="10 14" id="KW-0456">Lyase</keyword>
<dbReference type="SUPFAM" id="SSF63411">
    <property type="entry name" value="LuxS/MPP-like metallohydrolase"/>
    <property type="match status" value="1"/>
</dbReference>
<evidence type="ECO:0000256" key="7">
    <source>
        <dbReference type="ARBA" id="ARBA00022723"/>
    </source>
</evidence>
<protein>
    <recommendedName>
        <fullName evidence="5 14">S-ribosylhomocysteine lyase</fullName>
        <ecNumber evidence="4 14">4.4.1.21</ecNumber>
    </recommendedName>
    <alternativeName>
        <fullName evidence="12 14">AI-2 synthesis protein</fullName>
    </alternativeName>
    <alternativeName>
        <fullName evidence="13 14">Autoinducer-2 production protein LuxS</fullName>
    </alternativeName>
</protein>
<dbReference type="PANTHER" id="PTHR35799:SF1">
    <property type="entry name" value="S-RIBOSYLHOMOCYSTEINE LYASE"/>
    <property type="match status" value="1"/>
</dbReference>
<evidence type="ECO:0000313" key="15">
    <source>
        <dbReference type="EMBL" id="SCW31147.1"/>
    </source>
</evidence>
<comment type="subunit">
    <text evidence="3 14">Homodimer.</text>
</comment>
<gene>
    <name evidence="14" type="primary">luxS</name>
    <name evidence="15" type="ORF">SAMN02983004_00480</name>
</gene>
<keyword evidence="6 14" id="KW-0673">Quorum sensing</keyword>
<evidence type="ECO:0000256" key="2">
    <source>
        <dbReference type="ARBA" id="ARBA00007311"/>
    </source>
</evidence>
<evidence type="ECO:0000256" key="1">
    <source>
        <dbReference type="ARBA" id="ARBA00000297"/>
    </source>
</evidence>
<dbReference type="Proteomes" id="UP000199262">
    <property type="component" value="Unassembled WGS sequence"/>
</dbReference>
<name>A0A1G4PFR3_BORJA</name>
<comment type="catalytic activity">
    <reaction evidence="1 14">
        <text>S-(5-deoxy-D-ribos-5-yl)-L-homocysteine = (S)-4,5-dihydroxypentane-2,3-dione + L-homocysteine</text>
        <dbReference type="Rhea" id="RHEA:17753"/>
        <dbReference type="ChEBI" id="CHEBI:29484"/>
        <dbReference type="ChEBI" id="CHEBI:58195"/>
        <dbReference type="ChEBI" id="CHEBI:58199"/>
        <dbReference type="EC" id="4.4.1.21"/>
    </reaction>
</comment>
<evidence type="ECO:0000313" key="16">
    <source>
        <dbReference type="Proteomes" id="UP000199262"/>
    </source>
</evidence>
<comment type="function">
    <text evidence="11 14">Involved in the synthesis of autoinducer 2 (AI-2) which is secreted by bacteria and is used to communicate both the cell density and the metabolic potential of the environment. The regulation of gene expression in response to changes in cell density is called quorum sensing. Catalyzes the transformation of S-ribosylhomocysteine (RHC) to homocysteine (HC) and 4,5-dihydroxy-2,3-pentadione (DPD).</text>
</comment>
<comment type="cofactor">
    <cofactor evidence="14">
        <name>Fe cation</name>
        <dbReference type="ChEBI" id="CHEBI:24875"/>
    </cofactor>
    <text evidence="14">Binds 1 Fe cation per subunit.</text>
</comment>
<dbReference type="NCBIfam" id="NF002604">
    <property type="entry name" value="PRK02260.1-4"/>
    <property type="match status" value="1"/>
</dbReference>
<evidence type="ECO:0000256" key="13">
    <source>
        <dbReference type="ARBA" id="ARBA00031777"/>
    </source>
</evidence>
<dbReference type="Pfam" id="PF02664">
    <property type="entry name" value="LuxS"/>
    <property type="match status" value="1"/>
</dbReference>
<dbReference type="GO" id="GO:0009372">
    <property type="term" value="P:quorum sensing"/>
    <property type="evidence" value="ECO:0007669"/>
    <property type="project" value="UniProtKB-UniRule"/>
</dbReference>
<feature type="binding site" evidence="14">
    <location>
        <position position="73"/>
    </location>
    <ligand>
        <name>Fe cation</name>
        <dbReference type="ChEBI" id="CHEBI:24875"/>
    </ligand>
</feature>
<keyword evidence="9 14" id="KW-0408">Iron</keyword>
<dbReference type="HAMAP" id="MF_00091">
    <property type="entry name" value="LuxS"/>
    <property type="match status" value="1"/>
</dbReference>
<evidence type="ECO:0000256" key="14">
    <source>
        <dbReference type="HAMAP-Rule" id="MF_00091"/>
    </source>
</evidence>
<evidence type="ECO:0000256" key="10">
    <source>
        <dbReference type="ARBA" id="ARBA00023239"/>
    </source>
</evidence>
<dbReference type="InterPro" id="IPR011249">
    <property type="entry name" value="Metalloenz_LuxS/M16"/>
</dbReference>
<dbReference type="EMBL" id="FMTE01000003">
    <property type="protein sequence ID" value="SCW31147.1"/>
    <property type="molecule type" value="Genomic_DNA"/>
</dbReference>
<dbReference type="InterPro" id="IPR003815">
    <property type="entry name" value="S-ribosylhomocysteinase"/>
</dbReference>
<dbReference type="PRINTS" id="PR01487">
    <property type="entry name" value="LUXSPROTEIN"/>
</dbReference>